<dbReference type="EMBL" id="JAUNQW010000025">
    <property type="protein sequence ID" value="MDO5457772.1"/>
    <property type="molecule type" value="Genomic_DNA"/>
</dbReference>
<evidence type="ECO:0000313" key="1">
    <source>
        <dbReference type="EMBL" id="MDO5457772.1"/>
    </source>
</evidence>
<organism evidence="1 2">
    <name type="scientific">Atopococcus tabaci</name>
    <dbReference type="NCBI Taxonomy" id="269774"/>
    <lineage>
        <taxon>Bacteria</taxon>
        <taxon>Bacillati</taxon>
        <taxon>Bacillota</taxon>
        <taxon>Bacilli</taxon>
        <taxon>Lactobacillales</taxon>
        <taxon>Carnobacteriaceae</taxon>
        <taxon>Atopococcus</taxon>
    </lineage>
</organism>
<dbReference type="Proteomes" id="UP001171751">
    <property type="component" value="Unassembled WGS sequence"/>
</dbReference>
<proteinExistence type="predicted"/>
<dbReference type="Pfam" id="PF08866">
    <property type="entry name" value="DUF1831"/>
    <property type="match status" value="1"/>
</dbReference>
<dbReference type="InterPro" id="IPR035942">
    <property type="entry name" value="Lp2179-like_sf"/>
</dbReference>
<gene>
    <name evidence="1" type="ORF">Q4F26_05435</name>
</gene>
<dbReference type="SUPFAM" id="SSF160800">
    <property type="entry name" value="Lp2179-like"/>
    <property type="match status" value="1"/>
</dbReference>
<dbReference type="AlphaFoldDB" id="A0AA43ZT10"/>
<dbReference type="InterPro" id="IPR014965">
    <property type="entry name" value="Amino_acid_metab_prot_put"/>
</dbReference>
<accession>A0AA43ZT10</accession>
<comment type="caution">
    <text evidence="1">The sequence shown here is derived from an EMBL/GenBank/DDBJ whole genome shotgun (WGS) entry which is preliminary data.</text>
</comment>
<sequence length="108" mass="12257">MSKNNTVTFETNGKNYAIHPQVKKYGLKDFGFVESSPGKYRFERHLGQRADTNAPMLKLAISHELSRLKISTTSANGLKKIKLSQTDHIEYADSLLSEMVEEEILIEK</sequence>
<dbReference type="Gene3D" id="3.30.1820.10">
    <property type="entry name" value="Lp2179-like"/>
    <property type="match status" value="1"/>
</dbReference>
<reference evidence="1" key="1">
    <citation type="submission" date="2023-07" db="EMBL/GenBank/DDBJ databases">
        <title>Between Cages and Wild: Unraveling the Impact of Captivity on Animal Microbiomes and Antimicrobial Resistance.</title>
        <authorList>
            <person name="Schmartz G.P."/>
            <person name="Rehner J."/>
            <person name="Schuff M.J."/>
            <person name="Becker S.L."/>
            <person name="Kravczyk M."/>
            <person name="Gurevich A."/>
            <person name="Francke R."/>
            <person name="Mueller R."/>
            <person name="Keller V."/>
            <person name="Keller A."/>
        </authorList>
    </citation>
    <scope>NUCLEOTIDE SEQUENCE</scope>
    <source>
        <strain evidence="1">S39M_St_73</strain>
    </source>
</reference>
<keyword evidence="2" id="KW-1185">Reference proteome</keyword>
<protein>
    <submittedName>
        <fullName evidence="1">Cysteine desulfurase</fullName>
    </submittedName>
</protein>
<evidence type="ECO:0000313" key="2">
    <source>
        <dbReference type="Proteomes" id="UP001171751"/>
    </source>
</evidence>
<name>A0AA43ZT10_9LACT</name>